<evidence type="ECO:0000313" key="3">
    <source>
        <dbReference type="EMBL" id="KAK0738003.1"/>
    </source>
</evidence>
<feature type="domain" description="SET" evidence="2">
    <location>
        <begin position="133"/>
        <end position="273"/>
    </location>
</feature>
<name>A0AA40EIG4_9PEZI</name>
<dbReference type="PANTHER" id="PTHR47332">
    <property type="entry name" value="SET DOMAIN-CONTAINING PROTEIN 5"/>
    <property type="match status" value="1"/>
</dbReference>
<feature type="signal peptide" evidence="1">
    <location>
        <begin position="1"/>
        <end position="20"/>
    </location>
</feature>
<dbReference type="PROSITE" id="PS50280">
    <property type="entry name" value="SET"/>
    <property type="match status" value="1"/>
</dbReference>
<dbReference type="EMBL" id="JAUKUD010000007">
    <property type="protein sequence ID" value="KAK0738003.1"/>
    <property type="molecule type" value="Genomic_DNA"/>
</dbReference>
<dbReference type="Gene3D" id="2.170.270.10">
    <property type="entry name" value="SET domain"/>
    <property type="match status" value="1"/>
</dbReference>
<proteinExistence type="predicted"/>
<dbReference type="Pfam" id="PF00856">
    <property type="entry name" value="SET"/>
    <property type="match status" value="1"/>
</dbReference>
<dbReference type="CDD" id="cd20071">
    <property type="entry name" value="SET_SMYD"/>
    <property type="match status" value="1"/>
</dbReference>
<protein>
    <recommendedName>
        <fullName evidence="2">SET domain-containing protein</fullName>
    </recommendedName>
</protein>
<sequence>MLLSAPQLSIYLTLIHLATGHHDIPHFRCTNNPPGPLNPLPHYKTCSPVLDNTSPPPHHPWSYPPWCTPPAGKASTAAKLCTYTVTNLRGSSRGLSLLTTPYVAASLAPHIQDPDVAWLEKQRGSRLFSASDGPFTITQAQNKGLGVFATRRIQEGETLMANTPILIRLTEQRHWRVRDVYTGLSHASTRLPRREKQALLGLSRKEDGYVVDDILRTNGFHVTVEGVDHTGLYPEIARINHACRPKYSPTTLVIEAVAYKEIQAGEEVSLSYLPMNLLSEQRAQLIQKWGFNCTCSLCNDAEACRVSDVNRGRIQDILESLDQVENRTQENLRAAVDEVEDLGKKEGLAGQIGDFYGIIADIYLKMGDLKNAREYGTMAVKMLQHYADFDNIRTSVAVAFIGKLDKAES</sequence>
<dbReference type="Proteomes" id="UP001172155">
    <property type="component" value="Unassembled WGS sequence"/>
</dbReference>
<dbReference type="InterPro" id="IPR053185">
    <property type="entry name" value="SET_domain_protein"/>
</dbReference>
<organism evidence="3 4">
    <name type="scientific">Schizothecium vesticola</name>
    <dbReference type="NCBI Taxonomy" id="314040"/>
    <lineage>
        <taxon>Eukaryota</taxon>
        <taxon>Fungi</taxon>
        <taxon>Dikarya</taxon>
        <taxon>Ascomycota</taxon>
        <taxon>Pezizomycotina</taxon>
        <taxon>Sordariomycetes</taxon>
        <taxon>Sordariomycetidae</taxon>
        <taxon>Sordariales</taxon>
        <taxon>Schizotheciaceae</taxon>
        <taxon>Schizothecium</taxon>
    </lineage>
</organism>
<dbReference type="InterPro" id="IPR046341">
    <property type="entry name" value="SET_dom_sf"/>
</dbReference>
<dbReference type="SUPFAM" id="SSF82199">
    <property type="entry name" value="SET domain"/>
    <property type="match status" value="1"/>
</dbReference>
<dbReference type="AlphaFoldDB" id="A0AA40EIG4"/>
<evidence type="ECO:0000256" key="1">
    <source>
        <dbReference type="SAM" id="SignalP"/>
    </source>
</evidence>
<evidence type="ECO:0000259" key="2">
    <source>
        <dbReference type="PROSITE" id="PS50280"/>
    </source>
</evidence>
<keyword evidence="1" id="KW-0732">Signal</keyword>
<dbReference type="Gene3D" id="1.25.40.10">
    <property type="entry name" value="Tetratricopeptide repeat domain"/>
    <property type="match status" value="1"/>
</dbReference>
<keyword evidence="4" id="KW-1185">Reference proteome</keyword>
<comment type="caution">
    <text evidence="3">The sequence shown here is derived from an EMBL/GenBank/DDBJ whole genome shotgun (WGS) entry which is preliminary data.</text>
</comment>
<reference evidence="3" key="1">
    <citation type="submission" date="2023-06" db="EMBL/GenBank/DDBJ databases">
        <title>Genome-scale phylogeny and comparative genomics of the fungal order Sordariales.</title>
        <authorList>
            <consortium name="Lawrence Berkeley National Laboratory"/>
            <person name="Hensen N."/>
            <person name="Bonometti L."/>
            <person name="Westerberg I."/>
            <person name="Brannstrom I.O."/>
            <person name="Guillou S."/>
            <person name="Cros-Aarteil S."/>
            <person name="Calhoun S."/>
            <person name="Haridas S."/>
            <person name="Kuo A."/>
            <person name="Mondo S."/>
            <person name="Pangilinan J."/>
            <person name="Riley R."/>
            <person name="LaButti K."/>
            <person name="Andreopoulos B."/>
            <person name="Lipzen A."/>
            <person name="Chen C."/>
            <person name="Yanf M."/>
            <person name="Daum C."/>
            <person name="Ng V."/>
            <person name="Clum A."/>
            <person name="Steindorff A."/>
            <person name="Ohm R."/>
            <person name="Martin F."/>
            <person name="Silar P."/>
            <person name="Natvig D."/>
            <person name="Lalanne C."/>
            <person name="Gautier V."/>
            <person name="Ament-velasquez S.L."/>
            <person name="Kruys A."/>
            <person name="Hutchinson M.I."/>
            <person name="Powell A.J."/>
            <person name="Barry K."/>
            <person name="Miller A.N."/>
            <person name="Grigoriev I.V."/>
            <person name="Debuchy R."/>
            <person name="Gladieux P."/>
            <person name="Thoren M.H."/>
            <person name="Johannesson H."/>
        </authorList>
    </citation>
    <scope>NUCLEOTIDE SEQUENCE</scope>
    <source>
        <strain evidence="3">SMH3187-1</strain>
    </source>
</reference>
<evidence type="ECO:0000313" key="4">
    <source>
        <dbReference type="Proteomes" id="UP001172155"/>
    </source>
</evidence>
<dbReference type="InterPro" id="IPR011990">
    <property type="entry name" value="TPR-like_helical_dom_sf"/>
</dbReference>
<gene>
    <name evidence="3" type="ORF">B0T18DRAFT_334134</name>
</gene>
<dbReference type="PANTHER" id="PTHR47332:SF6">
    <property type="entry name" value="SET DOMAIN-CONTAINING PROTEIN"/>
    <property type="match status" value="1"/>
</dbReference>
<accession>A0AA40EIG4</accession>
<feature type="chain" id="PRO_5041344194" description="SET domain-containing protein" evidence="1">
    <location>
        <begin position="21"/>
        <end position="409"/>
    </location>
</feature>
<dbReference type="InterPro" id="IPR001214">
    <property type="entry name" value="SET_dom"/>
</dbReference>